<evidence type="ECO:0000313" key="3">
    <source>
        <dbReference type="EMBL" id="KAK3554277.1"/>
    </source>
</evidence>
<keyword evidence="4" id="KW-1185">Reference proteome</keyword>
<gene>
    <name evidence="3" type="ORF">QTP70_020142</name>
</gene>
<dbReference type="PANTHER" id="PTHR28474:SF1">
    <property type="entry name" value="TRANSMEMBRANE PROTEIN 72"/>
    <property type="match status" value="1"/>
</dbReference>
<organism evidence="3 4">
    <name type="scientific">Hemibagrus guttatus</name>
    <dbReference type="NCBI Taxonomy" id="175788"/>
    <lineage>
        <taxon>Eukaryota</taxon>
        <taxon>Metazoa</taxon>
        <taxon>Chordata</taxon>
        <taxon>Craniata</taxon>
        <taxon>Vertebrata</taxon>
        <taxon>Euteleostomi</taxon>
        <taxon>Actinopterygii</taxon>
        <taxon>Neopterygii</taxon>
        <taxon>Teleostei</taxon>
        <taxon>Ostariophysi</taxon>
        <taxon>Siluriformes</taxon>
        <taxon>Bagridae</taxon>
        <taxon>Hemibagrus</taxon>
    </lineage>
</organism>
<sequence length="213" mass="23764">HVCLTPPGLGVRFPPPPCVWSLHVLPMPLGFPLGTLVSSPGPKTCNMANVGGFQKFLYYTILSVMCFLHPVLVWHAVIPGIMLLLTGLLNFILSKRKKTSPPKESRETYGDSTVCITESEEPEQTFSFFHIITSRRDSHLPNNGRLNNSSDCSQAMLAAVHSTQNIYNPPSKAKQKNLHFINSFKEDDTEMEEFDMDPEETTSDKAPMIRMGV</sequence>
<feature type="non-terminal residue" evidence="3">
    <location>
        <position position="1"/>
    </location>
</feature>
<feature type="transmembrane region" description="Helical" evidence="2">
    <location>
        <begin position="72"/>
        <end position="93"/>
    </location>
</feature>
<feature type="region of interest" description="Disordered" evidence="1">
    <location>
        <begin position="192"/>
        <end position="213"/>
    </location>
</feature>
<dbReference type="Pfam" id="PF16054">
    <property type="entry name" value="TMEM72"/>
    <property type="match status" value="1"/>
</dbReference>
<name>A0AAE0RH00_9TELE</name>
<feature type="compositionally biased region" description="Acidic residues" evidence="1">
    <location>
        <begin position="192"/>
        <end position="201"/>
    </location>
</feature>
<dbReference type="PANTHER" id="PTHR28474">
    <property type="entry name" value="TRANSMEMBRANE PROTEIN 72"/>
    <property type="match status" value="1"/>
</dbReference>
<dbReference type="AlphaFoldDB" id="A0AAE0RH00"/>
<evidence type="ECO:0000256" key="1">
    <source>
        <dbReference type="SAM" id="MobiDB-lite"/>
    </source>
</evidence>
<evidence type="ECO:0000256" key="2">
    <source>
        <dbReference type="SAM" id="Phobius"/>
    </source>
</evidence>
<keyword evidence="2" id="KW-0812">Transmembrane</keyword>
<keyword evidence="2" id="KW-0472">Membrane</keyword>
<keyword evidence="2" id="KW-1133">Transmembrane helix</keyword>
<evidence type="ECO:0008006" key="5">
    <source>
        <dbReference type="Google" id="ProtNLM"/>
    </source>
</evidence>
<reference evidence="3" key="1">
    <citation type="submission" date="2023-06" db="EMBL/GenBank/DDBJ databases">
        <title>Male Hemibagrus guttatus genome.</title>
        <authorList>
            <person name="Bian C."/>
        </authorList>
    </citation>
    <scope>NUCLEOTIDE SEQUENCE</scope>
    <source>
        <strain evidence="3">Male_cb2023</strain>
        <tissue evidence="3">Muscle</tissue>
    </source>
</reference>
<comment type="caution">
    <text evidence="3">The sequence shown here is derived from an EMBL/GenBank/DDBJ whole genome shotgun (WGS) entry which is preliminary data.</text>
</comment>
<dbReference type="EMBL" id="JAUCMX010000002">
    <property type="protein sequence ID" value="KAK3554277.1"/>
    <property type="molecule type" value="Genomic_DNA"/>
</dbReference>
<dbReference type="InterPro" id="IPR032055">
    <property type="entry name" value="TMEM72"/>
</dbReference>
<protein>
    <recommendedName>
        <fullName evidence="5">Transmembrane protein 72</fullName>
    </recommendedName>
</protein>
<accession>A0AAE0RH00</accession>
<dbReference type="Proteomes" id="UP001274896">
    <property type="component" value="Unassembled WGS sequence"/>
</dbReference>
<proteinExistence type="predicted"/>
<evidence type="ECO:0000313" key="4">
    <source>
        <dbReference type="Proteomes" id="UP001274896"/>
    </source>
</evidence>